<accession>A0A5C3L545</accession>
<feature type="transmembrane region" description="Helical" evidence="1">
    <location>
        <begin position="68"/>
        <end position="87"/>
    </location>
</feature>
<sequence length="88" mass="10132">MIPYAHHHHHTSATCIYVHRLALLVEQKLPSYPCWVFPAGFRWSLHYFWAITGIIVIHSLVSSVCIHILVLLATLNLFFCLYSLSLVT</sequence>
<evidence type="ECO:0000313" key="3">
    <source>
        <dbReference type="Proteomes" id="UP000307440"/>
    </source>
</evidence>
<evidence type="ECO:0000313" key="2">
    <source>
        <dbReference type="EMBL" id="TFK27732.1"/>
    </source>
</evidence>
<gene>
    <name evidence="2" type="ORF">FA15DRAFT_149256</name>
</gene>
<keyword evidence="1" id="KW-1133">Transmembrane helix</keyword>
<dbReference type="Proteomes" id="UP000307440">
    <property type="component" value="Unassembled WGS sequence"/>
</dbReference>
<evidence type="ECO:0000256" key="1">
    <source>
        <dbReference type="SAM" id="Phobius"/>
    </source>
</evidence>
<protein>
    <submittedName>
        <fullName evidence="2">Uncharacterized protein</fullName>
    </submittedName>
</protein>
<name>A0A5C3L545_COPMA</name>
<dbReference type="AlphaFoldDB" id="A0A5C3L545"/>
<feature type="transmembrane region" description="Helical" evidence="1">
    <location>
        <begin position="43"/>
        <end position="61"/>
    </location>
</feature>
<proteinExistence type="predicted"/>
<dbReference type="EMBL" id="ML210162">
    <property type="protein sequence ID" value="TFK27732.1"/>
    <property type="molecule type" value="Genomic_DNA"/>
</dbReference>
<reference evidence="2 3" key="1">
    <citation type="journal article" date="2019" name="Nat. Ecol. Evol.">
        <title>Megaphylogeny resolves global patterns of mushroom evolution.</title>
        <authorList>
            <person name="Varga T."/>
            <person name="Krizsan K."/>
            <person name="Foldi C."/>
            <person name="Dima B."/>
            <person name="Sanchez-Garcia M."/>
            <person name="Sanchez-Ramirez S."/>
            <person name="Szollosi G.J."/>
            <person name="Szarkandi J.G."/>
            <person name="Papp V."/>
            <person name="Albert L."/>
            <person name="Andreopoulos W."/>
            <person name="Angelini C."/>
            <person name="Antonin V."/>
            <person name="Barry K.W."/>
            <person name="Bougher N.L."/>
            <person name="Buchanan P."/>
            <person name="Buyck B."/>
            <person name="Bense V."/>
            <person name="Catcheside P."/>
            <person name="Chovatia M."/>
            <person name="Cooper J."/>
            <person name="Damon W."/>
            <person name="Desjardin D."/>
            <person name="Finy P."/>
            <person name="Geml J."/>
            <person name="Haridas S."/>
            <person name="Hughes K."/>
            <person name="Justo A."/>
            <person name="Karasinski D."/>
            <person name="Kautmanova I."/>
            <person name="Kiss B."/>
            <person name="Kocsube S."/>
            <person name="Kotiranta H."/>
            <person name="LaButti K.M."/>
            <person name="Lechner B.E."/>
            <person name="Liimatainen K."/>
            <person name="Lipzen A."/>
            <person name="Lukacs Z."/>
            <person name="Mihaltcheva S."/>
            <person name="Morgado L.N."/>
            <person name="Niskanen T."/>
            <person name="Noordeloos M.E."/>
            <person name="Ohm R.A."/>
            <person name="Ortiz-Santana B."/>
            <person name="Ovrebo C."/>
            <person name="Racz N."/>
            <person name="Riley R."/>
            <person name="Savchenko A."/>
            <person name="Shiryaev A."/>
            <person name="Soop K."/>
            <person name="Spirin V."/>
            <person name="Szebenyi C."/>
            <person name="Tomsovsky M."/>
            <person name="Tulloss R.E."/>
            <person name="Uehling J."/>
            <person name="Grigoriev I.V."/>
            <person name="Vagvolgyi C."/>
            <person name="Papp T."/>
            <person name="Martin F.M."/>
            <person name="Miettinen O."/>
            <person name="Hibbett D.S."/>
            <person name="Nagy L.G."/>
        </authorList>
    </citation>
    <scope>NUCLEOTIDE SEQUENCE [LARGE SCALE GENOMIC DNA]</scope>
    <source>
        <strain evidence="2 3">CBS 121175</strain>
    </source>
</reference>
<organism evidence="2 3">
    <name type="scientific">Coprinopsis marcescibilis</name>
    <name type="common">Agaric fungus</name>
    <name type="synonym">Psathyrella marcescibilis</name>
    <dbReference type="NCBI Taxonomy" id="230819"/>
    <lineage>
        <taxon>Eukaryota</taxon>
        <taxon>Fungi</taxon>
        <taxon>Dikarya</taxon>
        <taxon>Basidiomycota</taxon>
        <taxon>Agaricomycotina</taxon>
        <taxon>Agaricomycetes</taxon>
        <taxon>Agaricomycetidae</taxon>
        <taxon>Agaricales</taxon>
        <taxon>Agaricineae</taxon>
        <taxon>Psathyrellaceae</taxon>
        <taxon>Coprinopsis</taxon>
    </lineage>
</organism>
<keyword evidence="1" id="KW-0472">Membrane</keyword>
<keyword evidence="1" id="KW-0812">Transmembrane</keyword>
<keyword evidence="3" id="KW-1185">Reference proteome</keyword>